<reference evidence="1" key="1">
    <citation type="submission" date="2021-04" db="EMBL/GenBank/DDBJ databases">
        <authorList>
            <person name="Rodrigo-Torres L."/>
            <person name="Arahal R. D."/>
            <person name="Lucena T."/>
        </authorList>
    </citation>
    <scope>NUCLEOTIDE SEQUENCE</scope>
    <source>
        <strain evidence="1">AS29M-1</strain>
    </source>
</reference>
<evidence type="ECO:0000313" key="2">
    <source>
        <dbReference type="Proteomes" id="UP000683507"/>
    </source>
</evidence>
<name>A0A916JN16_9FLAO</name>
<dbReference type="Proteomes" id="UP000683507">
    <property type="component" value="Chromosome"/>
</dbReference>
<protein>
    <recommendedName>
        <fullName evidence="3">HEAT repeat domain-containing protein</fullName>
    </recommendedName>
</protein>
<evidence type="ECO:0008006" key="3">
    <source>
        <dbReference type="Google" id="ProtNLM"/>
    </source>
</evidence>
<organism evidence="1 2">
    <name type="scientific">Parvicella tangerina</name>
    <dbReference type="NCBI Taxonomy" id="2829795"/>
    <lineage>
        <taxon>Bacteria</taxon>
        <taxon>Pseudomonadati</taxon>
        <taxon>Bacteroidota</taxon>
        <taxon>Flavobacteriia</taxon>
        <taxon>Flavobacteriales</taxon>
        <taxon>Parvicellaceae</taxon>
        <taxon>Parvicella</taxon>
    </lineage>
</organism>
<keyword evidence="2" id="KW-1185">Reference proteome</keyword>
<accession>A0A916JN16</accession>
<dbReference type="EMBL" id="OU015584">
    <property type="protein sequence ID" value="CAG5081900.1"/>
    <property type="molecule type" value="Genomic_DNA"/>
</dbReference>
<dbReference type="InterPro" id="IPR016024">
    <property type="entry name" value="ARM-type_fold"/>
</dbReference>
<dbReference type="RefSeq" id="WP_258541944.1">
    <property type="nucleotide sequence ID" value="NZ_OU015584.1"/>
</dbReference>
<evidence type="ECO:0000313" key="1">
    <source>
        <dbReference type="EMBL" id="CAG5081900.1"/>
    </source>
</evidence>
<proteinExistence type="predicted"/>
<gene>
    <name evidence="1" type="ORF">CRYO30217_01757</name>
</gene>
<dbReference type="KEGG" id="ptan:CRYO30217_01757"/>
<dbReference type="AlphaFoldDB" id="A0A916JN16"/>
<sequence>MAESTTQKKVIATIIEDLGSNDDKKILAALKRVKSKGDASVIKPMVKTFAASTSEDVRGEIRALLAQIKVKKALVEIIESLADGDDDVNEMLLFAIWNANLNASNYLAEVAEASVKGNYMVALEGLTVIENQDGPFSEEVLNDAKLVLNEYFNQEDEKADLIKSMYEVINQFEDSFE</sequence>
<dbReference type="SUPFAM" id="SSF48371">
    <property type="entry name" value="ARM repeat"/>
    <property type="match status" value="1"/>
</dbReference>
<dbReference type="InterPro" id="IPR011989">
    <property type="entry name" value="ARM-like"/>
</dbReference>
<dbReference type="Gene3D" id="1.25.10.10">
    <property type="entry name" value="Leucine-rich Repeat Variant"/>
    <property type="match status" value="1"/>
</dbReference>